<evidence type="ECO:0000313" key="2">
    <source>
        <dbReference type="EMBL" id="SDI15081.1"/>
    </source>
</evidence>
<protein>
    <submittedName>
        <fullName evidence="2">Uncharacterized protein</fullName>
    </submittedName>
</protein>
<dbReference type="EMBL" id="FNDK01000023">
    <property type="protein sequence ID" value="SDI15081.1"/>
    <property type="molecule type" value="Genomic_DNA"/>
</dbReference>
<dbReference type="STRING" id="568899.SAMN05192534_12335"/>
<evidence type="ECO:0000313" key="3">
    <source>
        <dbReference type="Proteomes" id="UP000199163"/>
    </source>
</evidence>
<keyword evidence="3" id="KW-1185">Reference proteome</keyword>
<proteinExistence type="predicted"/>
<feature type="coiled-coil region" evidence="1">
    <location>
        <begin position="82"/>
        <end position="219"/>
    </location>
</feature>
<dbReference type="AlphaFoldDB" id="A0A1G8I8K3"/>
<dbReference type="OrthoDB" id="2968467at2"/>
<keyword evidence="1" id="KW-0175">Coiled coil</keyword>
<evidence type="ECO:0000256" key="1">
    <source>
        <dbReference type="SAM" id="Coils"/>
    </source>
</evidence>
<dbReference type="RefSeq" id="WP_091275569.1">
    <property type="nucleotide sequence ID" value="NZ_FNDK01000023.1"/>
</dbReference>
<sequence length="227" mass="27614">MEYEGIRNPKVERKQKLNSEVTTYYMSEEERKQRWGDRMELTKEAYEKDRADGMSNKAIADKYKMSEANIYYYKKKWEQDERNKKESTVQQLKGEIKQGQEKLKEERDRWKDRALKAEEYNKKMADMNEETVKRLKEMKQERDKWKERTKELDADLAQTMKESDYKQEEIERLKEAVQLERTKVQALEEKLEQYENVEVSDYKEMLEDAEKENEAWKEAFRAIGKVI</sequence>
<name>A0A1G8I8K3_9BACI</name>
<gene>
    <name evidence="2" type="ORF">SAMN05192534_12335</name>
</gene>
<organism evidence="2 3">
    <name type="scientific">Alteribacillus persepolensis</name>
    <dbReference type="NCBI Taxonomy" id="568899"/>
    <lineage>
        <taxon>Bacteria</taxon>
        <taxon>Bacillati</taxon>
        <taxon>Bacillota</taxon>
        <taxon>Bacilli</taxon>
        <taxon>Bacillales</taxon>
        <taxon>Bacillaceae</taxon>
        <taxon>Alteribacillus</taxon>
    </lineage>
</organism>
<reference evidence="3" key="1">
    <citation type="submission" date="2016-10" db="EMBL/GenBank/DDBJ databases">
        <authorList>
            <person name="Varghese N."/>
            <person name="Submissions S."/>
        </authorList>
    </citation>
    <scope>NUCLEOTIDE SEQUENCE [LARGE SCALE GENOMIC DNA]</scope>
    <source>
        <strain evidence="3">DSM 21632</strain>
    </source>
</reference>
<dbReference type="Proteomes" id="UP000199163">
    <property type="component" value="Unassembled WGS sequence"/>
</dbReference>
<accession>A0A1G8I8K3</accession>